<dbReference type="EMBL" id="LVYI01000006">
    <property type="protein sequence ID" value="OAP58740.1"/>
    <property type="molecule type" value="Genomic_DNA"/>
</dbReference>
<evidence type="ECO:0000313" key="3">
    <source>
        <dbReference type="Proteomes" id="UP000078343"/>
    </source>
</evidence>
<proteinExistence type="predicted"/>
<gene>
    <name evidence="2" type="ORF">AYL99_07830</name>
</gene>
<dbReference type="Proteomes" id="UP000078343">
    <property type="component" value="Unassembled WGS sequence"/>
</dbReference>
<feature type="region of interest" description="Disordered" evidence="1">
    <location>
        <begin position="92"/>
        <end position="121"/>
    </location>
</feature>
<dbReference type="STRING" id="1367422.A0A178ZG34"/>
<sequence>MLQSNEERQRKAECYDAGTFMMIATPESFERLPQYHRSLLGDRTLCPLSPQLRTPYREAVTPCSGDLTSCGPTVHMVRTSGDIHAFLELEDEACTRPRPSPPSKDPSPRRSNLGRRGSRFSVTAVVKGKENSRLADYGARIWRELSQATAEHLASYRWK</sequence>
<accession>A0A178ZG34</accession>
<reference evidence="2 3" key="1">
    <citation type="submission" date="2016-04" db="EMBL/GenBank/DDBJ databases">
        <title>Draft genome of Fonsecaea erecta CBS 125763.</title>
        <authorList>
            <person name="Weiss V.A."/>
            <person name="Vicente V.A."/>
            <person name="Raittz R.T."/>
            <person name="Moreno L.F."/>
            <person name="De Souza E.M."/>
            <person name="Pedrosa F.O."/>
            <person name="Steffens M.B."/>
            <person name="Faoro H."/>
            <person name="Tadra-Sfeir M.Z."/>
            <person name="Najafzadeh M.J."/>
            <person name="Felipe M.S."/>
            <person name="Teixeira M."/>
            <person name="Sun J."/>
            <person name="Xi L."/>
            <person name="Gomes R."/>
            <person name="De Azevedo C.M."/>
            <person name="Salgado C.G."/>
            <person name="Da Silva M.B."/>
            <person name="Nascimento M.F."/>
            <person name="Queiroz-Telles F."/>
            <person name="Attili D.S."/>
            <person name="Gorbushina A."/>
        </authorList>
    </citation>
    <scope>NUCLEOTIDE SEQUENCE [LARGE SCALE GENOMIC DNA]</scope>
    <source>
        <strain evidence="2 3">CBS 125763</strain>
    </source>
</reference>
<name>A0A178ZG34_9EURO</name>
<evidence type="ECO:0000313" key="2">
    <source>
        <dbReference type="EMBL" id="OAP58740.1"/>
    </source>
</evidence>
<organism evidence="2 3">
    <name type="scientific">Fonsecaea erecta</name>
    <dbReference type="NCBI Taxonomy" id="1367422"/>
    <lineage>
        <taxon>Eukaryota</taxon>
        <taxon>Fungi</taxon>
        <taxon>Dikarya</taxon>
        <taxon>Ascomycota</taxon>
        <taxon>Pezizomycotina</taxon>
        <taxon>Eurotiomycetes</taxon>
        <taxon>Chaetothyriomycetidae</taxon>
        <taxon>Chaetothyriales</taxon>
        <taxon>Herpotrichiellaceae</taxon>
        <taxon>Fonsecaea</taxon>
    </lineage>
</organism>
<dbReference type="AlphaFoldDB" id="A0A178ZG34"/>
<protein>
    <submittedName>
        <fullName evidence="2">Uncharacterized protein</fullName>
    </submittedName>
</protein>
<evidence type="ECO:0000256" key="1">
    <source>
        <dbReference type="SAM" id="MobiDB-lite"/>
    </source>
</evidence>
<dbReference type="GeneID" id="30011998"/>
<dbReference type="OrthoDB" id="10312609at2759"/>
<keyword evidence="3" id="KW-1185">Reference proteome</keyword>
<comment type="caution">
    <text evidence="2">The sequence shown here is derived from an EMBL/GenBank/DDBJ whole genome shotgun (WGS) entry which is preliminary data.</text>
</comment>
<dbReference type="RefSeq" id="XP_018692107.1">
    <property type="nucleotide sequence ID" value="XM_018839339.1"/>
</dbReference>